<proteinExistence type="predicted"/>
<organism evidence="1 2">
    <name type="scientific">Urbifossiella limnaea</name>
    <dbReference type="NCBI Taxonomy" id="2528023"/>
    <lineage>
        <taxon>Bacteria</taxon>
        <taxon>Pseudomonadati</taxon>
        <taxon>Planctomycetota</taxon>
        <taxon>Planctomycetia</taxon>
        <taxon>Gemmatales</taxon>
        <taxon>Gemmataceae</taxon>
        <taxon>Urbifossiella</taxon>
    </lineage>
</organism>
<gene>
    <name evidence="1" type="ORF">ETAA1_03660</name>
</gene>
<dbReference type="AlphaFoldDB" id="A0A517XLU6"/>
<keyword evidence="2" id="KW-1185">Reference proteome</keyword>
<name>A0A517XLU6_9BACT</name>
<dbReference type="Proteomes" id="UP000319576">
    <property type="component" value="Chromosome"/>
</dbReference>
<dbReference type="KEGG" id="uli:ETAA1_03660"/>
<evidence type="ECO:0000313" key="2">
    <source>
        <dbReference type="Proteomes" id="UP000319576"/>
    </source>
</evidence>
<accession>A0A517XLU6</accession>
<evidence type="ECO:0000313" key="1">
    <source>
        <dbReference type="EMBL" id="QDU18478.1"/>
    </source>
</evidence>
<sequence>MPTRPPFLAVVAERVAEVERHVWGCLEQRLRPLWAFDGPPSDSGYTPLFHYVKRMTPAVFAGLGDCRPFFEEMFGLPSGSLVPHHKEPNEEAGGLAERLLDFTMRSWEPAIERLDFEPLAVPKPYGIALAAESEWGKYNSPETTFRMVLDDFLKLLDVQAPVKVVVYGCFLDSERGNAESVRARFEYVLRTLSGYTPGEVWLFAGFPWWGNDTWAVRVHVARAGSDGLRVTVPEWWPGPDEG</sequence>
<dbReference type="RefSeq" id="WP_145233798.1">
    <property type="nucleotide sequence ID" value="NZ_CP036273.1"/>
</dbReference>
<protein>
    <submittedName>
        <fullName evidence="1">Uncharacterized protein</fullName>
    </submittedName>
</protein>
<dbReference type="EMBL" id="CP036273">
    <property type="protein sequence ID" value="QDU18478.1"/>
    <property type="molecule type" value="Genomic_DNA"/>
</dbReference>
<reference evidence="1 2" key="1">
    <citation type="submission" date="2019-02" db="EMBL/GenBank/DDBJ databases">
        <title>Deep-cultivation of Planctomycetes and their phenomic and genomic characterization uncovers novel biology.</title>
        <authorList>
            <person name="Wiegand S."/>
            <person name="Jogler M."/>
            <person name="Boedeker C."/>
            <person name="Pinto D."/>
            <person name="Vollmers J."/>
            <person name="Rivas-Marin E."/>
            <person name="Kohn T."/>
            <person name="Peeters S.H."/>
            <person name="Heuer A."/>
            <person name="Rast P."/>
            <person name="Oberbeckmann S."/>
            <person name="Bunk B."/>
            <person name="Jeske O."/>
            <person name="Meyerdierks A."/>
            <person name="Storesund J.E."/>
            <person name="Kallscheuer N."/>
            <person name="Luecker S."/>
            <person name="Lage O.M."/>
            <person name="Pohl T."/>
            <person name="Merkel B.J."/>
            <person name="Hornburger P."/>
            <person name="Mueller R.-W."/>
            <person name="Bruemmer F."/>
            <person name="Labrenz M."/>
            <person name="Spormann A.M."/>
            <person name="Op den Camp H."/>
            <person name="Overmann J."/>
            <person name="Amann R."/>
            <person name="Jetten M.S.M."/>
            <person name="Mascher T."/>
            <person name="Medema M.H."/>
            <person name="Devos D.P."/>
            <person name="Kaster A.-K."/>
            <person name="Ovreas L."/>
            <person name="Rohde M."/>
            <person name="Galperin M.Y."/>
            <person name="Jogler C."/>
        </authorList>
    </citation>
    <scope>NUCLEOTIDE SEQUENCE [LARGE SCALE GENOMIC DNA]</scope>
    <source>
        <strain evidence="1 2">ETA_A1</strain>
    </source>
</reference>